<dbReference type="Pfam" id="PF08463">
    <property type="entry name" value="EcoEI_R_C"/>
    <property type="match status" value="1"/>
</dbReference>
<organism evidence="2 3">
    <name type="scientific">Candidatus Methanoperedens nitratireducens</name>
    <dbReference type="NCBI Taxonomy" id="1392998"/>
    <lineage>
        <taxon>Archaea</taxon>
        <taxon>Methanobacteriati</taxon>
        <taxon>Methanobacteriota</taxon>
        <taxon>Stenosarchaea group</taxon>
        <taxon>Methanomicrobia</taxon>
        <taxon>Methanosarcinales</taxon>
        <taxon>ANME-2 cluster</taxon>
        <taxon>Candidatus Methanoperedentaceae</taxon>
        <taxon>Candidatus Methanoperedens</taxon>
    </lineage>
</organism>
<feature type="domain" description="EcoEI R protein C-terminal" evidence="1">
    <location>
        <begin position="18"/>
        <end position="104"/>
    </location>
</feature>
<name>A0A0P7ZEM5_9EURY</name>
<dbReference type="GO" id="GO:0006304">
    <property type="term" value="P:DNA modification"/>
    <property type="evidence" value="ECO:0007669"/>
    <property type="project" value="InterPro"/>
</dbReference>
<sequence length="106" mass="12244">MDGSINQFPEQAARDNIDKLTAYDKTVDRNFQKWVFEKQAGALKFNEEQMNWLRMMKEHIATSFHIEVENLDYTPFDAQGGRGMMFKLFGNGMNTVISEMNEALAV</sequence>
<proteinExistence type="predicted"/>
<dbReference type="EMBL" id="LKCM01000173">
    <property type="protein sequence ID" value="KPQ43148.1"/>
    <property type="molecule type" value="Genomic_DNA"/>
</dbReference>
<reference evidence="2 3" key="1">
    <citation type="submission" date="2015-09" db="EMBL/GenBank/DDBJ databases">
        <title>A metagenomics-based metabolic model of nitrate-dependent anaerobic oxidation of methane by Methanoperedens-like archaea.</title>
        <authorList>
            <person name="Arshad A."/>
            <person name="Speth D.R."/>
            <person name="De Graaf R.M."/>
            <person name="Op Den Camp H.J."/>
            <person name="Jetten M.S."/>
            <person name="Welte C.U."/>
        </authorList>
    </citation>
    <scope>NUCLEOTIDE SEQUENCE [LARGE SCALE GENOMIC DNA]</scope>
</reference>
<accession>A0A0P7ZEM5</accession>
<protein>
    <submittedName>
        <fullName evidence="2">Type I site-specific deoxyribonuclease</fullName>
    </submittedName>
</protein>
<gene>
    <name evidence="2" type="ORF">MPEBLZ_02262</name>
</gene>
<dbReference type="GO" id="GO:0003824">
    <property type="term" value="F:catalytic activity"/>
    <property type="evidence" value="ECO:0007669"/>
    <property type="project" value="InterPro"/>
</dbReference>
<dbReference type="AlphaFoldDB" id="A0A0P7ZEM5"/>
<evidence type="ECO:0000313" key="2">
    <source>
        <dbReference type="EMBL" id="KPQ43148.1"/>
    </source>
</evidence>
<dbReference type="GO" id="GO:0003677">
    <property type="term" value="F:DNA binding"/>
    <property type="evidence" value="ECO:0007669"/>
    <property type="project" value="InterPro"/>
</dbReference>
<evidence type="ECO:0000313" key="3">
    <source>
        <dbReference type="Proteomes" id="UP000050360"/>
    </source>
</evidence>
<evidence type="ECO:0000259" key="1">
    <source>
        <dbReference type="Pfam" id="PF08463"/>
    </source>
</evidence>
<dbReference type="InterPro" id="IPR013670">
    <property type="entry name" value="EcoEI_R_C_dom"/>
</dbReference>
<comment type="caution">
    <text evidence="2">The sequence shown here is derived from an EMBL/GenBank/DDBJ whole genome shotgun (WGS) entry which is preliminary data.</text>
</comment>
<dbReference type="Proteomes" id="UP000050360">
    <property type="component" value="Unassembled WGS sequence"/>
</dbReference>